<dbReference type="eggNOG" id="COG1875">
    <property type="taxonomic scope" value="Bacteria"/>
</dbReference>
<reference evidence="4 5" key="1">
    <citation type="submission" date="2010-03" db="EMBL/GenBank/DDBJ databases">
        <title>The genome sequence of Faecalibacterium prausnitzii SL3/3.</title>
        <authorList>
            <consortium name="metaHIT consortium -- http://www.metahit.eu/"/>
            <person name="Pajon A."/>
            <person name="Turner K."/>
            <person name="Parkhill J."/>
            <person name="Duncan S."/>
            <person name="Flint H."/>
        </authorList>
    </citation>
    <scope>NUCLEOTIDE SEQUENCE [LARGE SCALE GENOMIC DNA]</scope>
    <source>
        <strain evidence="4 5">SL3/3</strain>
    </source>
</reference>
<dbReference type="Pfam" id="PF02562">
    <property type="entry name" value="PhoH"/>
    <property type="match status" value="1"/>
</dbReference>
<dbReference type="SUPFAM" id="SSF52540">
    <property type="entry name" value="P-loop containing nucleoside triphosphate hydrolases"/>
    <property type="match status" value="1"/>
</dbReference>
<evidence type="ECO:0000259" key="3">
    <source>
        <dbReference type="Pfam" id="PF02562"/>
    </source>
</evidence>
<dbReference type="InterPro" id="IPR003714">
    <property type="entry name" value="PhoH"/>
</dbReference>
<evidence type="ECO:0000256" key="2">
    <source>
        <dbReference type="ARBA" id="ARBA00022840"/>
    </source>
</evidence>
<dbReference type="InterPro" id="IPR027417">
    <property type="entry name" value="P-loop_NTPase"/>
</dbReference>
<dbReference type="InterPro" id="IPR051451">
    <property type="entry name" value="PhoH2-like"/>
</dbReference>
<dbReference type="Proteomes" id="UP000007059">
    <property type="component" value="Chromosome"/>
</dbReference>
<evidence type="ECO:0000313" key="4">
    <source>
        <dbReference type="EMBL" id="CBL02419.1"/>
    </source>
</evidence>
<protein>
    <submittedName>
        <fullName evidence="4">Predicted ATPase related to phosphate starvation-inducible protein PhoH</fullName>
    </submittedName>
</protein>
<name>D4KC56_9FIRM</name>
<dbReference type="GO" id="GO:0005829">
    <property type="term" value="C:cytosol"/>
    <property type="evidence" value="ECO:0007669"/>
    <property type="project" value="TreeGrafter"/>
</dbReference>
<keyword evidence="1" id="KW-0547">Nucleotide-binding</keyword>
<accession>D4KC56</accession>
<keyword evidence="2" id="KW-0067">ATP-binding</keyword>
<reference evidence="4 5" key="2">
    <citation type="submission" date="2010-03" db="EMBL/GenBank/DDBJ databases">
        <authorList>
            <person name="Pajon A."/>
        </authorList>
    </citation>
    <scope>NUCLEOTIDE SEQUENCE [LARGE SCALE GENOMIC DNA]</scope>
    <source>
        <strain evidence="4 5">SL3/3</strain>
    </source>
</reference>
<dbReference type="AlphaFoldDB" id="D4KC56"/>
<evidence type="ECO:0000256" key="1">
    <source>
        <dbReference type="ARBA" id="ARBA00022741"/>
    </source>
</evidence>
<dbReference type="HOGENOM" id="CLU_1159699_0_0_9"/>
<dbReference type="Gene3D" id="3.40.50.300">
    <property type="entry name" value="P-loop containing nucleotide triphosphate hydrolases"/>
    <property type="match status" value="1"/>
</dbReference>
<dbReference type="EMBL" id="FP929046">
    <property type="protein sequence ID" value="CBL02419.1"/>
    <property type="molecule type" value="Genomic_DNA"/>
</dbReference>
<dbReference type="RefSeq" id="WP_015537940.1">
    <property type="nucleotide sequence ID" value="NC_021020.1"/>
</dbReference>
<gene>
    <name evidence="4" type="ORF">FPR_22350</name>
</gene>
<organism evidence="4 5">
    <name type="scientific">Faecalibacterium prausnitzii SL3/3</name>
    <dbReference type="NCBI Taxonomy" id="657322"/>
    <lineage>
        <taxon>Bacteria</taxon>
        <taxon>Bacillati</taxon>
        <taxon>Bacillota</taxon>
        <taxon>Clostridia</taxon>
        <taxon>Eubacteriales</taxon>
        <taxon>Oscillospiraceae</taxon>
        <taxon>Faecalibacterium</taxon>
    </lineage>
</organism>
<proteinExistence type="predicted"/>
<dbReference type="GO" id="GO:0005524">
    <property type="term" value="F:ATP binding"/>
    <property type="evidence" value="ECO:0007669"/>
    <property type="project" value="UniProtKB-KW"/>
</dbReference>
<feature type="domain" description="PhoH-like protein" evidence="3">
    <location>
        <begin position="30"/>
        <end position="224"/>
    </location>
</feature>
<dbReference type="PANTHER" id="PTHR30473">
    <property type="entry name" value="PROTEIN PHOH"/>
    <property type="match status" value="1"/>
</dbReference>
<evidence type="ECO:0000313" key="5">
    <source>
        <dbReference type="Proteomes" id="UP000007059"/>
    </source>
</evidence>
<sequence length="239" mass="26767">MAKRKIPTEIPMEKITDPDQYGFYGISLDPEQRVFRDAIWNPNIDVVICNAAAGSGKTLIATATANLLVQAGYFDKLTYVVSSYGEKRQGYLPGSITEKSEVFFEPFYQALIKCNVDPNKVINDESMVNQKNGTGYISCLTHTFLRGTNLSGIILLDESQNYTPKELQKTISRCDGSDGEKVKLIIIGHDLQCDLDKPSDSGFMRCLQHFAKHDRVAVCQLTTNHRGWISQWADEMDVS</sequence>
<dbReference type="KEGG" id="fpa:FPR_22350"/>